<keyword evidence="5 8" id="KW-1133">Transmembrane helix</keyword>
<dbReference type="InterPro" id="IPR023380">
    <property type="entry name" value="DsbB-like_sf"/>
</dbReference>
<keyword evidence="4" id="KW-0813">Transport</keyword>
<evidence type="ECO:0008006" key="11">
    <source>
        <dbReference type="Google" id="ProtNLM"/>
    </source>
</evidence>
<evidence type="ECO:0000256" key="6">
    <source>
        <dbReference type="ARBA" id="ARBA00023136"/>
    </source>
</evidence>
<dbReference type="GO" id="GO:0005886">
    <property type="term" value="C:plasma membrane"/>
    <property type="evidence" value="ECO:0007669"/>
    <property type="project" value="UniProtKB-SubCell"/>
</dbReference>
<keyword evidence="7" id="KW-0676">Redox-active center</keyword>
<sequence length="158" mass="17743">MNFGIFFITVLTIVVALYMEHVMLLSPCGLCITQRVFFILCGFVCLVSALHDPEATTQRLYSLIAASMCVFGSYFSIRQIWLQNLPEEEVPACGPGLTYIMDNFPFIEMLNFLLKGDGNCAEVVFRLFGIFSIPQMALIAFSGLFSLCLFMAFRKTEA</sequence>
<evidence type="ECO:0000256" key="7">
    <source>
        <dbReference type="ARBA" id="ARBA00023284"/>
    </source>
</evidence>
<keyword evidence="2" id="KW-1003">Cell membrane</keyword>
<gene>
    <name evidence="9" type="ORF">ABR85_08265</name>
</gene>
<feature type="transmembrane region" description="Helical" evidence="8">
    <location>
        <begin position="32"/>
        <end position="51"/>
    </location>
</feature>
<dbReference type="InterPro" id="IPR050183">
    <property type="entry name" value="DsbB"/>
</dbReference>
<dbReference type="PANTHER" id="PTHR36570">
    <property type="entry name" value="DISULFIDE BOND FORMATION PROTEIN B"/>
    <property type="match status" value="1"/>
</dbReference>
<organism evidence="9 10">
    <name type="scientific">OM182 bacterium BACL3 MAG-120619-bin3</name>
    <dbReference type="NCBI Taxonomy" id="1655593"/>
    <lineage>
        <taxon>Bacteria</taxon>
        <taxon>Pseudomonadati</taxon>
        <taxon>Pseudomonadota</taxon>
        <taxon>Gammaproteobacteria</taxon>
        <taxon>OMG group</taxon>
        <taxon>OM182 clade</taxon>
    </lineage>
</organism>
<dbReference type="PANTHER" id="PTHR36570:SF3">
    <property type="entry name" value="DISULFIDE BOND FORMATION PROTEIN B"/>
    <property type="match status" value="1"/>
</dbReference>
<evidence type="ECO:0000313" key="10">
    <source>
        <dbReference type="Proteomes" id="UP000051242"/>
    </source>
</evidence>
<evidence type="ECO:0000313" key="9">
    <source>
        <dbReference type="EMBL" id="KRO79221.1"/>
    </source>
</evidence>
<dbReference type="Gene3D" id="1.20.1550.10">
    <property type="entry name" value="DsbB-like"/>
    <property type="match status" value="1"/>
</dbReference>
<dbReference type="Proteomes" id="UP000051242">
    <property type="component" value="Unassembled WGS sequence"/>
</dbReference>
<evidence type="ECO:0000256" key="3">
    <source>
        <dbReference type="ARBA" id="ARBA00022692"/>
    </source>
</evidence>
<keyword evidence="3 8" id="KW-0812">Transmembrane</keyword>
<name>A0A0R2SW14_9GAMM</name>
<dbReference type="AlphaFoldDB" id="A0A0R2SW14"/>
<comment type="caution">
    <text evidence="9">The sequence shown here is derived from an EMBL/GenBank/DDBJ whole genome shotgun (WGS) entry which is preliminary data.</text>
</comment>
<evidence type="ECO:0000256" key="8">
    <source>
        <dbReference type="SAM" id="Phobius"/>
    </source>
</evidence>
<reference evidence="9 10" key="1">
    <citation type="submission" date="2015-10" db="EMBL/GenBank/DDBJ databases">
        <title>Metagenome-Assembled Genomes uncover a global brackish microbiome.</title>
        <authorList>
            <person name="Hugerth L.W."/>
            <person name="Larsson J."/>
            <person name="Alneberg J."/>
            <person name="Lindh M.V."/>
            <person name="Legrand C."/>
            <person name="Pinhassi J."/>
            <person name="Andersson A.F."/>
        </authorList>
    </citation>
    <scope>NUCLEOTIDE SEQUENCE [LARGE SCALE GENOMIC DNA]</scope>
    <source>
        <strain evidence="9">BACL22 MAG-120619-bin3</strain>
    </source>
</reference>
<accession>A0A0R2SW14</accession>
<evidence type="ECO:0000256" key="5">
    <source>
        <dbReference type="ARBA" id="ARBA00022989"/>
    </source>
</evidence>
<proteinExistence type="predicted"/>
<keyword evidence="6 8" id="KW-0472">Membrane</keyword>
<feature type="transmembrane region" description="Helical" evidence="8">
    <location>
        <begin position="133"/>
        <end position="153"/>
    </location>
</feature>
<dbReference type="Pfam" id="PF02600">
    <property type="entry name" value="DsbB"/>
    <property type="match status" value="1"/>
</dbReference>
<dbReference type="EMBL" id="LICD01000200">
    <property type="protein sequence ID" value="KRO79221.1"/>
    <property type="molecule type" value="Genomic_DNA"/>
</dbReference>
<dbReference type="InterPro" id="IPR003752">
    <property type="entry name" value="DiS_bond_form_DsbB/BdbC"/>
</dbReference>
<dbReference type="SUPFAM" id="SSF158442">
    <property type="entry name" value="DsbB-like"/>
    <property type="match status" value="1"/>
</dbReference>
<evidence type="ECO:0000256" key="2">
    <source>
        <dbReference type="ARBA" id="ARBA00022475"/>
    </source>
</evidence>
<comment type="subcellular location">
    <subcellularLocation>
        <location evidence="1">Cell membrane</location>
        <topology evidence="1">Multi-pass membrane protein</topology>
    </subcellularLocation>
</comment>
<evidence type="ECO:0000256" key="4">
    <source>
        <dbReference type="ARBA" id="ARBA00022982"/>
    </source>
</evidence>
<keyword evidence="4" id="KW-0249">Electron transport</keyword>
<feature type="transmembrane region" description="Helical" evidence="8">
    <location>
        <begin position="60"/>
        <end position="77"/>
    </location>
</feature>
<dbReference type="GO" id="GO:0006457">
    <property type="term" value="P:protein folding"/>
    <property type="evidence" value="ECO:0007669"/>
    <property type="project" value="InterPro"/>
</dbReference>
<evidence type="ECO:0000256" key="1">
    <source>
        <dbReference type="ARBA" id="ARBA00004651"/>
    </source>
</evidence>
<dbReference type="GO" id="GO:0015035">
    <property type="term" value="F:protein-disulfide reductase activity"/>
    <property type="evidence" value="ECO:0007669"/>
    <property type="project" value="InterPro"/>
</dbReference>
<protein>
    <recommendedName>
        <fullName evidence="11">Disulfide bond formation protein B</fullName>
    </recommendedName>
</protein>